<gene>
    <name evidence="1" type="primary">Acey_s0053.g2326</name>
    <name evidence="1" type="ORF">Y032_0053g2326</name>
</gene>
<dbReference type="EMBL" id="JARK01001389">
    <property type="protein sequence ID" value="EYC10851.1"/>
    <property type="molecule type" value="Genomic_DNA"/>
</dbReference>
<protein>
    <submittedName>
        <fullName evidence="1">Uncharacterized protein</fullName>
    </submittedName>
</protein>
<evidence type="ECO:0000313" key="2">
    <source>
        <dbReference type="Proteomes" id="UP000024635"/>
    </source>
</evidence>
<accession>A0A016U7D5</accession>
<proteinExistence type="predicted"/>
<keyword evidence="2" id="KW-1185">Reference proteome</keyword>
<reference evidence="2" key="1">
    <citation type="journal article" date="2015" name="Nat. Genet.">
        <title>The genome and transcriptome of the zoonotic hookworm Ancylostoma ceylanicum identify infection-specific gene families.</title>
        <authorList>
            <person name="Schwarz E.M."/>
            <person name="Hu Y."/>
            <person name="Antoshechkin I."/>
            <person name="Miller M.M."/>
            <person name="Sternberg P.W."/>
            <person name="Aroian R.V."/>
        </authorList>
    </citation>
    <scope>NUCLEOTIDE SEQUENCE</scope>
    <source>
        <strain evidence="2">HY135</strain>
    </source>
</reference>
<dbReference type="AlphaFoldDB" id="A0A016U7D5"/>
<evidence type="ECO:0000313" key="1">
    <source>
        <dbReference type="EMBL" id="EYC10851.1"/>
    </source>
</evidence>
<comment type="caution">
    <text evidence="1">The sequence shown here is derived from an EMBL/GenBank/DDBJ whole genome shotgun (WGS) entry which is preliminary data.</text>
</comment>
<name>A0A016U7D5_9BILA</name>
<sequence>MSEILDVSKHYKKCHPSPNIVHFVSDKITPLQGWSWSGTGQFGIVSENLVWIFSADLVEKEDQTGDTAVMSGLKCLQVFSFLPIFIIVAH</sequence>
<dbReference type="Proteomes" id="UP000024635">
    <property type="component" value="Unassembled WGS sequence"/>
</dbReference>
<organism evidence="1 2">
    <name type="scientific">Ancylostoma ceylanicum</name>
    <dbReference type="NCBI Taxonomy" id="53326"/>
    <lineage>
        <taxon>Eukaryota</taxon>
        <taxon>Metazoa</taxon>
        <taxon>Ecdysozoa</taxon>
        <taxon>Nematoda</taxon>
        <taxon>Chromadorea</taxon>
        <taxon>Rhabditida</taxon>
        <taxon>Rhabditina</taxon>
        <taxon>Rhabditomorpha</taxon>
        <taxon>Strongyloidea</taxon>
        <taxon>Ancylostomatidae</taxon>
        <taxon>Ancylostomatinae</taxon>
        <taxon>Ancylostoma</taxon>
    </lineage>
</organism>